<comment type="caution">
    <text evidence="1">The sequence shown here is derived from an EMBL/GenBank/DDBJ whole genome shotgun (WGS) entry which is preliminary data.</text>
</comment>
<protein>
    <submittedName>
        <fullName evidence="1">Uncharacterized protein</fullName>
    </submittedName>
</protein>
<organism evidence="1 2">
    <name type="scientific">Patagioenas fasciata monilis</name>
    <dbReference type="NCBI Taxonomy" id="372326"/>
    <lineage>
        <taxon>Eukaryota</taxon>
        <taxon>Metazoa</taxon>
        <taxon>Chordata</taxon>
        <taxon>Craniata</taxon>
        <taxon>Vertebrata</taxon>
        <taxon>Euteleostomi</taxon>
        <taxon>Archelosauria</taxon>
        <taxon>Archosauria</taxon>
        <taxon>Dinosauria</taxon>
        <taxon>Saurischia</taxon>
        <taxon>Theropoda</taxon>
        <taxon>Coelurosauria</taxon>
        <taxon>Aves</taxon>
        <taxon>Neognathae</taxon>
        <taxon>Neoaves</taxon>
        <taxon>Columbimorphae</taxon>
        <taxon>Columbiformes</taxon>
        <taxon>Columbidae</taxon>
        <taxon>Patagioenas</taxon>
    </lineage>
</organism>
<evidence type="ECO:0000313" key="1">
    <source>
        <dbReference type="EMBL" id="OPJ69604.1"/>
    </source>
</evidence>
<keyword evidence="2" id="KW-1185">Reference proteome</keyword>
<dbReference type="EMBL" id="LSYS01008075">
    <property type="protein sequence ID" value="OPJ69604.1"/>
    <property type="molecule type" value="Genomic_DNA"/>
</dbReference>
<sequence length="174" mass="20336">MCKGCPIRYEVFVFTGVMQRHSFLPITYALHDSDFVSLKQKRKIQKQKHYRIYYQNGIYADKYYTNRVRRVNSWKPERERDSSWDRTSLENLSYGGWGNSDIGSMASGSEQTDYLKTANIVKFTLLWRDAGGKGKFFRTLRHLVSMTLSIRHLLHGWLTFDSLTVGTKFTQLSG</sequence>
<accession>A0A1V4JC00</accession>
<gene>
    <name evidence="1" type="ORF">AV530_012614</name>
</gene>
<dbReference type="Proteomes" id="UP000190648">
    <property type="component" value="Unassembled WGS sequence"/>
</dbReference>
<reference evidence="1 2" key="1">
    <citation type="submission" date="2016-02" db="EMBL/GenBank/DDBJ databases">
        <title>Band-tailed pigeon sequencing and assembly.</title>
        <authorList>
            <person name="Soares A.E."/>
            <person name="Novak B.J."/>
            <person name="Rice E.S."/>
            <person name="O'Connell B."/>
            <person name="Chang D."/>
            <person name="Weber S."/>
            <person name="Shapiro B."/>
        </authorList>
    </citation>
    <scope>NUCLEOTIDE SEQUENCE [LARGE SCALE GENOMIC DNA]</scope>
    <source>
        <strain evidence="1">BTP2013</strain>
        <tissue evidence="1">Blood</tissue>
    </source>
</reference>
<evidence type="ECO:0000313" key="2">
    <source>
        <dbReference type="Proteomes" id="UP000190648"/>
    </source>
</evidence>
<proteinExistence type="predicted"/>
<dbReference type="AlphaFoldDB" id="A0A1V4JC00"/>
<name>A0A1V4JC00_PATFA</name>